<keyword evidence="2" id="KW-1185">Reference proteome</keyword>
<reference evidence="1 2" key="1">
    <citation type="submission" date="2018-09" db="EMBL/GenBank/DDBJ databases">
        <title>Phylogeny of the Shewanellaceae, and recommendation for two new genera, Pseudoshewanella and Parashewanella.</title>
        <authorList>
            <person name="Wang G."/>
        </authorList>
    </citation>
    <scope>NUCLEOTIDE SEQUENCE [LARGE SCALE GENOMIC DNA]</scope>
    <source>
        <strain evidence="1 2">C51</strain>
    </source>
</reference>
<dbReference type="Proteomes" id="UP000281474">
    <property type="component" value="Unassembled WGS sequence"/>
</dbReference>
<dbReference type="AlphaFoldDB" id="A0A3L8Q3J7"/>
<accession>A0A3L8Q3J7</accession>
<name>A0A3L8Q3J7_9GAMM</name>
<organism evidence="1 2">
    <name type="scientific">Parashewanella curva</name>
    <dbReference type="NCBI Taxonomy" id="2338552"/>
    <lineage>
        <taxon>Bacteria</taxon>
        <taxon>Pseudomonadati</taxon>
        <taxon>Pseudomonadota</taxon>
        <taxon>Gammaproteobacteria</taxon>
        <taxon>Alteromonadales</taxon>
        <taxon>Shewanellaceae</taxon>
        <taxon>Parashewanella</taxon>
    </lineage>
</organism>
<proteinExistence type="predicted"/>
<evidence type="ECO:0000313" key="1">
    <source>
        <dbReference type="EMBL" id="RLV61292.1"/>
    </source>
</evidence>
<gene>
    <name evidence="1" type="ORF">D5018_02105</name>
</gene>
<dbReference type="EMBL" id="QZEI01000004">
    <property type="protein sequence ID" value="RLV61292.1"/>
    <property type="molecule type" value="Genomic_DNA"/>
</dbReference>
<evidence type="ECO:0000313" key="2">
    <source>
        <dbReference type="Proteomes" id="UP000281474"/>
    </source>
</evidence>
<dbReference type="RefSeq" id="WP_121837329.1">
    <property type="nucleotide sequence ID" value="NZ_ML014755.1"/>
</dbReference>
<sequence length="73" mass="8535">MSITRDNQGFEVQISRSLSEMVGRKNNELRQFITSNNTKYYLKVQCDACQKVLNLNNQVTTHDCAFTQFQKEQ</sequence>
<comment type="caution">
    <text evidence="1">The sequence shown here is derived from an EMBL/GenBank/DDBJ whole genome shotgun (WGS) entry which is preliminary data.</text>
</comment>
<protein>
    <submittedName>
        <fullName evidence="1">Uncharacterized protein</fullName>
    </submittedName>
</protein>